<evidence type="ECO:0000313" key="1">
    <source>
        <dbReference type="EMBL" id="CAG7905178.1"/>
    </source>
</evidence>
<sequence length="67" mass="7333">VLTDQTESEQKELCIRNTSLPLAWPEALAIRGALHHVISLNMTTSLISGFAKIFKCSSELIFGSSID</sequence>
<proteinExistence type="predicted"/>
<feature type="non-terminal residue" evidence="1">
    <location>
        <position position="1"/>
    </location>
</feature>
<protein>
    <submittedName>
        <fullName evidence="1">Uncharacterized protein</fullName>
    </submittedName>
</protein>
<dbReference type="Proteomes" id="UP000694005">
    <property type="component" value="Chromosome A04"/>
</dbReference>
<reference evidence="1 2" key="1">
    <citation type="submission" date="2021-07" db="EMBL/GenBank/DDBJ databases">
        <authorList>
            <consortium name="Genoscope - CEA"/>
            <person name="William W."/>
        </authorList>
    </citation>
    <scope>NUCLEOTIDE SEQUENCE [LARGE SCALE GENOMIC DNA]</scope>
</reference>
<gene>
    <name evidence="1" type="ORF">BRAPAZ1V2_A04P00790.2</name>
</gene>
<accession>A0A8D9HSR1</accession>
<dbReference type="AlphaFoldDB" id="A0A8D9HSR1"/>
<organism evidence="1 2">
    <name type="scientific">Brassica campestris</name>
    <name type="common">Field mustard</name>
    <dbReference type="NCBI Taxonomy" id="3711"/>
    <lineage>
        <taxon>Eukaryota</taxon>
        <taxon>Viridiplantae</taxon>
        <taxon>Streptophyta</taxon>
        <taxon>Embryophyta</taxon>
        <taxon>Tracheophyta</taxon>
        <taxon>Spermatophyta</taxon>
        <taxon>Magnoliopsida</taxon>
        <taxon>eudicotyledons</taxon>
        <taxon>Gunneridae</taxon>
        <taxon>Pentapetalae</taxon>
        <taxon>rosids</taxon>
        <taxon>malvids</taxon>
        <taxon>Brassicales</taxon>
        <taxon>Brassicaceae</taxon>
        <taxon>Brassiceae</taxon>
        <taxon>Brassica</taxon>
    </lineage>
</organism>
<name>A0A8D9HSR1_BRACM</name>
<dbReference type="Gramene" id="A04p00790.2_BraZ1">
    <property type="protein sequence ID" value="A04p00790.2_BraZ1.CDS.1"/>
    <property type="gene ID" value="A04g00790.2_BraZ1"/>
</dbReference>
<dbReference type="EMBL" id="LS974620">
    <property type="protein sequence ID" value="CAG7905178.1"/>
    <property type="molecule type" value="Genomic_DNA"/>
</dbReference>
<evidence type="ECO:0000313" key="2">
    <source>
        <dbReference type="Proteomes" id="UP000694005"/>
    </source>
</evidence>